<dbReference type="GO" id="GO:0046872">
    <property type="term" value="F:metal ion binding"/>
    <property type="evidence" value="ECO:0007669"/>
    <property type="project" value="UniProtKB-KW"/>
</dbReference>
<dbReference type="PRINTS" id="PR00609">
    <property type="entry name" value="CYTOCHROMEC3"/>
</dbReference>
<keyword evidence="3 6" id="KW-0479">Metal-binding</keyword>
<keyword evidence="2 6" id="KW-0349">Heme</keyword>
<feature type="binding site" description="axial binding residue" evidence="6">
    <location>
        <position position="155"/>
    </location>
    <ligand>
        <name>heme c</name>
        <dbReference type="ChEBI" id="CHEBI:61717"/>
        <label>1</label>
    </ligand>
    <ligandPart>
        <name>Fe</name>
        <dbReference type="ChEBI" id="CHEBI:18248"/>
    </ligandPart>
</feature>
<feature type="binding site" description="axial binding residue" evidence="6">
    <location>
        <position position="53"/>
    </location>
    <ligand>
        <name>heme c</name>
        <dbReference type="ChEBI" id="CHEBI:61717"/>
        <label>1</label>
    </ligand>
    <ligandPart>
        <name>Fe</name>
        <dbReference type="ChEBI" id="CHEBI:18248"/>
    </ligandPart>
</feature>
<feature type="binding site" description="axial binding residue" evidence="6">
    <location>
        <position position="69"/>
    </location>
    <ligand>
        <name>heme c</name>
        <dbReference type="ChEBI" id="CHEBI:61717"/>
        <label>2</label>
    </ligand>
    <ligandPart>
        <name>Fe</name>
        <dbReference type="ChEBI" id="CHEBI:18248"/>
    </ligandPart>
</feature>
<dbReference type="InterPro" id="IPR036280">
    <property type="entry name" value="Multihaem_cyt_sf"/>
</dbReference>
<dbReference type="RefSeq" id="WP_155311086.1">
    <property type="nucleotide sequence ID" value="NZ_AP021879.1"/>
</dbReference>
<dbReference type="Proteomes" id="UP000422108">
    <property type="component" value="Chromosome"/>
</dbReference>
<dbReference type="SUPFAM" id="SSF48695">
    <property type="entry name" value="Multiheme cytochromes"/>
    <property type="match status" value="1"/>
</dbReference>
<feature type="binding site" description="covalent" evidence="6">
    <location>
        <position position="67"/>
    </location>
    <ligand>
        <name>heme c</name>
        <dbReference type="ChEBI" id="CHEBI:61717"/>
        <label>1</label>
    </ligand>
</feature>
<accession>A0A5K8ABI7</accession>
<evidence type="ECO:0000256" key="6">
    <source>
        <dbReference type="PIRSR" id="PIRSR602322-1"/>
    </source>
</evidence>
<keyword evidence="7" id="KW-0732">Signal</keyword>
<dbReference type="Pfam" id="PF02085">
    <property type="entry name" value="Cytochrom_CIII"/>
    <property type="match status" value="1"/>
</dbReference>
<feature type="binding site" description="axial binding residue" evidence="6">
    <location>
        <position position="56"/>
    </location>
    <ligand>
        <name>heme c</name>
        <dbReference type="ChEBI" id="CHEBI:61717"/>
        <label>1</label>
    </ligand>
    <ligandPart>
        <name>Fe</name>
        <dbReference type="ChEBI" id="CHEBI:18248"/>
    </ligandPart>
</feature>
<evidence type="ECO:0000313" key="9">
    <source>
        <dbReference type="EMBL" id="BBO89975.1"/>
    </source>
</evidence>
<evidence type="ECO:0000256" key="3">
    <source>
        <dbReference type="ARBA" id="ARBA00022723"/>
    </source>
</evidence>
<feature type="chain" id="PRO_5024402193" evidence="7">
    <location>
        <begin position="27"/>
        <end position="161"/>
    </location>
</feature>
<proteinExistence type="predicted"/>
<dbReference type="GO" id="GO:0020037">
    <property type="term" value="F:heme binding"/>
    <property type="evidence" value="ECO:0007669"/>
    <property type="project" value="InterPro"/>
</dbReference>
<reference evidence="9 10" key="1">
    <citation type="submission" date="2019-11" db="EMBL/GenBank/DDBJ databases">
        <title>Comparative genomics of hydrocarbon-degrading Desulfosarcina strains.</title>
        <authorList>
            <person name="Watanabe M."/>
            <person name="Kojima H."/>
            <person name="Fukui M."/>
        </authorList>
    </citation>
    <scope>NUCLEOTIDE SEQUENCE [LARGE SCALE GENOMIC DNA]</scope>
    <source>
        <strain evidence="10">oXyS1</strain>
    </source>
</reference>
<feature type="binding site" description="axial binding residue" evidence="6">
    <location>
        <position position="92"/>
    </location>
    <ligand>
        <name>heme c</name>
        <dbReference type="ChEBI" id="CHEBI:61717"/>
        <label>1</label>
    </ligand>
    <ligandPart>
        <name>Fe</name>
        <dbReference type="ChEBI" id="CHEBI:18248"/>
    </ligandPart>
</feature>
<comment type="cofactor">
    <cofactor evidence="6">
        <name>heme c</name>
        <dbReference type="ChEBI" id="CHEBI:61717"/>
    </cofactor>
    <text evidence="6">Binds 4 heme c groups covalently per monomer.</text>
</comment>
<dbReference type="Gene3D" id="3.90.10.10">
    <property type="entry name" value="Cytochrome C3"/>
    <property type="match status" value="1"/>
</dbReference>
<evidence type="ECO:0000259" key="8">
    <source>
        <dbReference type="Pfam" id="PF02085"/>
    </source>
</evidence>
<evidence type="ECO:0000256" key="1">
    <source>
        <dbReference type="ARBA" id="ARBA00022448"/>
    </source>
</evidence>
<gene>
    <name evidence="9" type="ORF">DSCOOX_31550</name>
</gene>
<evidence type="ECO:0000256" key="2">
    <source>
        <dbReference type="ARBA" id="ARBA00022617"/>
    </source>
</evidence>
<dbReference type="InterPro" id="IPR020942">
    <property type="entry name" value="Cyt_c_III_dom"/>
</dbReference>
<feature type="binding site" description="axial binding residue" evidence="6">
    <location>
        <position position="156"/>
    </location>
    <ligand>
        <name>heme c</name>
        <dbReference type="ChEBI" id="CHEBI:61717"/>
        <label>1</label>
    </ligand>
    <ligandPart>
        <name>Fe</name>
        <dbReference type="ChEBI" id="CHEBI:18248"/>
    </ligandPart>
</feature>
<keyword evidence="5 6" id="KW-0408">Iron</keyword>
<evidence type="ECO:0000256" key="7">
    <source>
        <dbReference type="SAM" id="SignalP"/>
    </source>
</evidence>
<evidence type="ECO:0000256" key="4">
    <source>
        <dbReference type="ARBA" id="ARBA00022982"/>
    </source>
</evidence>
<feature type="binding site" description="axial binding residue" evidence="6">
    <location>
        <position position="88"/>
    </location>
    <ligand>
        <name>heme c</name>
        <dbReference type="ChEBI" id="CHEBI:61717"/>
        <label>1</label>
    </ligand>
    <ligandPart>
        <name>Fe</name>
        <dbReference type="ChEBI" id="CHEBI:18248"/>
    </ligandPart>
</feature>
<evidence type="ECO:0000256" key="5">
    <source>
        <dbReference type="ARBA" id="ARBA00023004"/>
    </source>
</evidence>
<feature type="binding site" description="axial binding residue" evidence="6">
    <location>
        <position position="152"/>
    </location>
    <ligand>
        <name>heme c</name>
        <dbReference type="ChEBI" id="CHEBI:61717"/>
        <label>1</label>
    </ligand>
    <ligandPart>
        <name>Fe</name>
        <dbReference type="ChEBI" id="CHEBI:18248"/>
    </ligandPart>
</feature>
<feature type="domain" description="Class III cytochrome C" evidence="8">
    <location>
        <begin position="39"/>
        <end position="156"/>
    </location>
</feature>
<feature type="binding site" description="covalent" evidence="6">
    <location>
        <position position="136"/>
    </location>
    <ligand>
        <name>heme c</name>
        <dbReference type="ChEBI" id="CHEBI:61717"/>
        <label>4</label>
    </ligand>
</feature>
<dbReference type="AlphaFoldDB" id="A0A5K8ABI7"/>
<feature type="binding site" description="covalent" evidence="6">
    <location>
        <position position="64"/>
    </location>
    <ligand>
        <name>heme c</name>
        <dbReference type="ChEBI" id="CHEBI:61717"/>
        <label>1</label>
    </ligand>
</feature>
<keyword evidence="10" id="KW-1185">Reference proteome</keyword>
<sequence length="161" mass="18017">MTKPNMFVLVTGVCVALLFVAGSVGAATKVQDVIRMEHKAYSEHTKGIVDFSHKKHNEEYKIGCGECHHDADGKPLNDLKMGDDVKGCIECHKIPSRMPGALKKEMREKKVPKKEIAAKEMEYHAEAIHENCIACHKDYKKKDKETLAPTSCSKCHPKTKK</sequence>
<keyword evidence="1" id="KW-0813">Transport</keyword>
<feature type="binding site" description="axial binding residue" evidence="6">
    <location>
        <position position="135"/>
    </location>
    <ligand>
        <name>heme c</name>
        <dbReference type="ChEBI" id="CHEBI:61717"/>
        <label>1</label>
    </ligand>
    <ligandPart>
        <name>Fe</name>
        <dbReference type="ChEBI" id="CHEBI:18248"/>
    </ligandPart>
</feature>
<feature type="binding site" description="axial binding residue" evidence="6">
    <location>
        <position position="68"/>
    </location>
    <ligand>
        <name>heme c</name>
        <dbReference type="ChEBI" id="CHEBI:61717"/>
        <label>1</label>
    </ligand>
    <ligandPart>
        <name>Fe</name>
        <dbReference type="ChEBI" id="CHEBI:18248"/>
    </ligandPart>
</feature>
<feature type="signal peptide" evidence="7">
    <location>
        <begin position="1"/>
        <end position="26"/>
    </location>
</feature>
<dbReference type="GO" id="GO:0009055">
    <property type="term" value="F:electron transfer activity"/>
    <property type="evidence" value="ECO:0007669"/>
    <property type="project" value="InterPro"/>
</dbReference>
<protein>
    <submittedName>
        <fullName evidence="9">Cytochrome c</fullName>
    </submittedName>
</protein>
<dbReference type="InterPro" id="IPR002322">
    <property type="entry name" value="Cyt_c_III"/>
</dbReference>
<organism evidence="9 10">
    <name type="scientific">Desulfosarcina ovata subsp. ovata</name>
    <dbReference type="NCBI Taxonomy" id="2752305"/>
    <lineage>
        <taxon>Bacteria</taxon>
        <taxon>Pseudomonadati</taxon>
        <taxon>Thermodesulfobacteriota</taxon>
        <taxon>Desulfobacteria</taxon>
        <taxon>Desulfobacterales</taxon>
        <taxon>Desulfosarcinaceae</taxon>
        <taxon>Desulfosarcina</taxon>
    </lineage>
</organism>
<dbReference type="EMBL" id="AP021879">
    <property type="protein sequence ID" value="BBO89975.1"/>
    <property type="molecule type" value="Genomic_DNA"/>
</dbReference>
<keyword evidence="4" id="KW-0249">Electron transport</keyword>
<dbReference type="CDD" id="cd08168">
    <property type="entry name" value="Cytochrom_C3"/>
    <property type="match status" value="1"/>
</dbReference>
<evidence type="ECO:0000313" key="10">
    <source>
        <dbReference type="Proteomes" id="UP000422108"/>
    </source>
</evidence>
<feature type="binding site" description="axial binding residue" evidence="6">
    <location>
        <position position="132"/>
    </location>
    <ligand>
        <name>heme c</name>
        <dbReference type="ChEBI" id="CHEBI:61717"/>
        <label>1</label>
    </ligand>
    <ligandPart>
        <name>Fe</name>
        <dbReference type="ChEBI" id="CHEBI:18248"/>
    </ligandPart>
</feature>
<name>A0A5K8ABI7_9BACT</name>